<dbReference type="SUPFAM" id="SSF48295">
    <property type="entry name" value="TrpR-like"/>
    <property type="match status" value="1"/>
</dbReference>
<accession>A0A7V7PPN7</accession>
<dbReference type="AlphaFoldDB" id="A0A7V7PPN7"/>
<organism evidence="2 3">
    <name type="scientific">Plantimonas leprariae</name>
    <dbReference type="NCBI Taxonomy" id="2615207"/>
    <lineage>
        <taxon>Bacteria</taxon>
        <taxon>Pseudomonadati</taxon>
        <taxon>Pseudomonadota</taxon>
        <taxon>Alphaproteobacteria</taxon>
        <taxon>Hyphomicrobiales</taxon>
        <taxon>Aurantimonadaceae</taxon>
        <taxon>Plantimonas</taxon>
    </lineage>
</organism>
<dbReference type="EMBL" id="VZDO01000007">
    <property type="protein sequence ID" value="KAB0679970.1"/>
    <property type="molecule type" value="Genomic_DNA"/>
</dbReference>
<evidence type="ECO:0000313" key="2">
    <source>
        <dbReference type="EMBL" id="KAB0679970.1"/>
    </source>
</evidence>
<reference evidence="2 3" key="1">
    <citation type="submission" date="2019-09" db="EMBL/GenBank/DDBJ databases">
        <title>YIM 132180 draft genome.</title>
        <authorList>
            <person name="Zhang K."/>
        </authorList>
    </citation>
    <scope>NUCLEOTIDE SEQUENCE [LARGE SCALE GENOMIC DNA]</scope>
    <source>
        <strain evidence="2 3">YIM 132180</strain>
    </source>
</reference>
<dbReference type="InterPro" id="IPR013159">
    <property type="entry name" value="DnaA_C"/>
</dbReference>
<evidence type="ECO:0000313" key="3">
    <source>
        <dbReference type="Proteomes" id="UP000432089"/>
    </source>
</evidence>
<keyword evidence="3" id="KW-1185">Reference proteome</keyword>
<dbReference type="GO" id="GO:0006275">
    <property type="term" value="P:regulation of DNA replication"/>
    <property type="evidence" value="ECO:0007669"/>
    <property type="project" value="InterPro"/>
</dbReference>
<dbReference type="Proteomes" id="UP000432089">
    <property type="component" value="Unassembled WGS sequence"/>
</dbReference>
<protein>
    <recommendedName>
        <fullName evidence="1">Chromosomal replication initiator DnaA C-terminal domain-containing protein</fullName>
    </recommendedName>
</protein>
<dbReference type="GO" id="GO:0005524">
    <property type="term" value="F:ATP binding"/>
    <property type="evidence" value="ECO:0007669"/>
    <property type="project" value="InterPro"/>
</dbReference>
<evidence type="ECO:0000259" key="1">
    <source>
        <dbReference type="SMART" id="SM00760"/>
    </source>
</evidence>
<dbReference type="CDD" id="cd06571">
    <property type="entry name" value="Bac_DnaA_C"/>
    <property type="match status" value="1"/>
</dbReference>
<sequence>MLGMSERRSLFMSHVPREPERAFGFARSGSGDDDRRAELRRLRLCRVARGIASAAFGVPEAEIQKPNRSVAASCEARHIAMYLARVIFEVPYAVIGQEFGRDRTSVSHAIRRIEDRRDDRSFEEKLSGLERLAENCLSLTAGEEDET</sequence>
<dbReference type="InterPro" id="IPR010921">
    <property type="entry name" value="Trp_repressor/repl_initiator"/>
</dbReference>
<dbReference type="SMART" id="SM00760">
    <property type="entry name" value="Bac_DnaA_C"/>
    <property type="match status" value="1"/>
</dbReference>
<dbReference type="Gene3D" id="1.10.1750.10">
    <property type="match status" value="1"/>
</dbReference>
<name>A0A7V7PPN7_9HYPH</name>
<proteinExistence type="predicted"/>
<comment type="caution">
    <text evidence="2">The sequence shown here is derived from an EMBL/GenBank/DDBJ whole genome shotgun (WGS) entry which is preliminary data.</text>
</comment>
<dbReference type="GO" id="GO:0043565">
    <property type="term" value="F:sequence-specific DNA binding"/>
    <property type="evidence" value="ECO:0007669"/>
    <property type="project" value="InterPro"/>
</dbReference>
<dbReference type="GO" id="GO:0006270">
    <property type="term" value="P:DNA replication initiation"/>
    <property type="evidence" value="ECO:0007669"/>
    <property type="project" value="InterPro"/>
</dbReference>
<dbReference type="Pfam" id="PF08299">
    <property type="entry name" value="Bac_DnaA_C"/>
    <property type="match status" value="1"/>
</dbReference>
<feature type="domain" description="Chromosomal replication initiator DnaA C-terminal" evidence="1">
    <location>
        <begin position="44"/>
        <end position="113"/>
    </location>
</feature>
<gene>
    <name evidence="2" type="ORF">F6X38_10375</name>
</gene>